<reference evidence="2 3" key="1">
    <citation type="submission" date="2018-05" db="EMBL/GenBank/DDBJ databases">
        <title>Complete Genome Sequences of Extremely Thermoacidophilic, Metal-Mobilizing Type-Strain Members of the Archaeal Family Sulfolobaceae: Acidianus brierleyi DSM-1651T, Acidianus sulfidivorans DSM-18786T, Metallosphaera hakonensis DSM-7519T, and Metallosphaera prunae DSM-10039T.</title>
        <authorList>
            <person name="Counts J.A."/>
            <person name="Kelly R.M."/>
        </authorList>
    </citation>
    <scope>NUCLEOTIDE SEQUENCE [LARGE SCALE GENOMIC DNA]</scope>
    <source>
        <strain evidence="2 3">JP7</strain>
    </source>
</reference>
<evidence type="ECO:0000313" key="2">
    <source>
        <dbReference type="EMBL" id="AWR96431.1"/>
    </source>
</evidence>
<evidence type="ECO:0000259" key="1">
    <source>
        <dbReference type="Pfam" id="PF08241"/>
    </source>
</evidence>
<dbReference type="RefSeq" id="WP_110379321.1">
    <property type="nucleotide sequence ID" value="NZ_CP029288.2"/>
</dbReference>
<dbReference type="GO" id="GO:0008757">
    <property type="term" value="F:S-adenosylmethionine-dependent methyltransferase activity"/>
    <property type="evidence" value="ECO:0007669"/>
    <property type="project" value="InterPro"/>
</dbReference>
<feature type="domain" description="Methyltransferase type 11" evidence="1">
    <location>
        <begin position="36"/>
        <end position="117"/>
    </location>
</feature>
<keyword evidence="2" id="KW-0489">Methyltransferase</keyword>
<dbReference type="AlphaFoldDB" id="A0A2U9IK68"/>
<keyword evidence="2" id="KW-0808">Transferase</keyword>
<keyword evidence="3" id="KW-1185">Reference proteome</keyword>
<dbReference type="Proteomes" id="UP000248410">
    <property type="component" value="Chromosome"/>
</dbReference>
<dbReference type="CDD" id="cd02440">
    <property type="entry name" value="AdoMet_MTases"/>
    <property type="match status" value="1"/>
</dbReference>
<proteinExistence type="predicted"/>
<dbReference type="SUPFAM" id="SSF53335">
    <property type="entry name" value="S-adenosyl-L-methionine-dependent methyltransferases"/>
    <property type="match status" value="1"/>
</dbReference>
<dbReference type="PANTHER" id="PTHR43591">
    <property type="entry name" value="METHYLTRANSFERASE"/>
    <property type="match status" value="1"/>
</dbReference>
<dbReference type="Pfam" id="PF08241">
    <property type="entry name" value="Methyltransf_11"/>
    <property type="match status" value="1"/>
</dbReference>
<dbReference type="GO" id="GO:0032259">
    <property type="term" value="P:methylation"/>
    <property type="evidence" value="ECO:0007669"/>
    <property type="project" value="UniProtKB-KW"/>
</dbReference>
<protein>
    <submittedName>
        <fullName evidence="2">Class I SAM-dependent methyltransferase</fullName>
    </submittedName>
</protein>
<organism evidence="2 3">
    <name type="scientific">Acidianus sulfidivorans JP7</name>
    <dbReference type="NCBI Taxonomy" id="619593"/>
    <lineage>
        <taxon>Archaea</taxon>
        <taxon>Thermoproteota</taxon>
        <taxon>Thermoprotei</taxon>
        <taxon>Sulfolobales</taxon>
        <taxon>Sulfolobaceae</taxon>
        <taxon>Acidianus</taxon>
    </lineage>
</organism>
<gene>
    <name evidence="2" type="ORF">DFR86_01950</name>
</gene>
<dbReference type="InterPro" id="IPR013216">
    <property type="entry name" value="Methyltransf_11"/>
</dbReference>
<evidence type="ECO:0000313" key="3">
    <source>
        <dbReference type="Proteomes" id="UP000248410"/>
    </source>
</evidence>
<dbReference type="GeneID" id="36836693"/>
<dbReference type="InterPro" id="IPR029063">
    <property type="entry name" value="SAM-dependent_MTases_sf"/>
</dbReference>
<dbReference type="Gene3D" id="3.40.50.150">
    <property type="entry name" value="Vaccinia Virus protein VP39"/>
    <property type="match status" value="1"/>
</dbReference>
<dbReference type="KEGG" id="asul:DFR86_01950"/>
<dbReference type="OrthoDB" id="18536at2157"/>
<accession>A0A2U9IK68</accession>
<name>A0A2U9IK68_9CREN</name>
<dbReference type="EMBL" id="CP029288">
    <property type="protein sequence ID" value="AWR96431.1"/>
    <property type="molecule type" value="Genomic_DNA"/>
</dbReference>
<sequence>MGVNYTEKELTKEAYEYIVYRRKPIDLIINDSPVADIGCGSGQNCRIIKGFSICLDIALNQLLVAKRRGCENLVQADMEYLPFRNESFKYLLYIASLHHLPSPDLALSEAYRVLKNDNGRILITVWERQIKFLFRRKLFLRSKINGKNVLRFYRFYFPWELKKYCEKNGFKTEKCKSYRVKSFLPNNVLYLGIKDSFNSR</sequence>